<organism evidence="1 2">
    <name type="scientific">Phytophthora oleae</name>
    <dbReference type="NCBI Taxonomy" id="2107226"/>
    <lineage>
        <taxon>Eukaryota</taxon>
        <taxon>Sar</taxon>
        <taxon>Stramenopiles</taxon>
        <taxon>Oomycota</taxon>
        <taxon>Peronosporomycetes</taxon>
        <taxon>Peronosporales</taxon>
        <taxon>Peronosporaceae</taxon>
        <taxon>Phytophthora</taxon>
    </lineage>
</organism>
<comment type="caution">
    <text evidence="1">The sequence shown here is derived from an EMBL/GenBank/DDBJ whole genome shotgun (WGS) entry which is preliminary data.</text>
</comment>
<dbReference type="Proteomes" id="UP001632037">
    <property type="component" value="Unassembled WGS sequence"/>
</dbReference>
<dbReference type="AlphaFoldDB" id="A0ABD3G4J9"/>
<dbReference type="EMBL" id="JBIMZQ010000001">
    <property type="protein sequence ID" value="KAL3674055.1"/>
    <property type="molecule type" value="Genomic_DNA"/>
</dbReference>
<keyword evidence="2" id="KW-1185">Reference proteome</keyword>
<gene>
    <name evidence="1" type="ORF">V7S43_000007</name>
</gene>
<proteinExistence type="predicted"/>
<sequence length="206" mass="22477">MELIQGSPTFSRQKYLGHSAVIRKVASPCSSQDQPQQPQSQRLPCLGGRHACRRDQSRGCCNTSSEMPCFTLPSPASVALLRITVDSLLTTKANTEAIIRLCMGVGLLPASCSVTPHHPQALALWAHQIPLLAHVVQRKSLCVQYEGGLLVPYVCGYESECACVKSTTSWLSSISPDWSVCKPDQEVMFEIDANGILDVSAREQKH</sequence>
<accession>A0ABD3G4J9</accession>
<reference evidence="1 2" key="1">
    <citation type="submission" date="2024-09" db="EMBL/GenBank/DDBJ databases">
        <title>Genome sequencing and assembly of Phytophthora oleae, isolate VK10A, causative agent of rot of olive drupes.</title>
        <authorList>
            <person name="Conti Taguali S."/>
            <person name="Riolo M."/>
            <person name="La Spada F."/>
            <person name="Cacciola S.O."/>
            <person name="Dionisio G."/>
        </authorList>
    </citation>
    <scope>NUCLEOTIDE SEQUENCE [LARGE SCALE GENOMIC DNA]</scope>
    <source>
        <strain evidence="1 2">VK10A</strain>
    </source>
</reference>
<protein>
    <submittedName>
        <fullName evidence="1">Uncharacterized protein</fullName>
    </submittedName>
</protein>
<evidence type="ECO:0000313" key="1">
    <source>
        <dbReference type="EMBL" id="KAL3674055.1"/>
    </source>
</evidence>
<name>A0ABD3G4J9_9STRA</name>
<evidence type="ECO:0000313" key="2">
    <source>
        <dbReference type="Proteomes" id="UP001632037"/>
    </source>
</evidence>